<reference evidence="1 2" key="1">
    <citation type="submission" date="2018-05" db="EMBL/GenBank/DDBJ databases">
        <title>Draft genome of Methanospirillum stamsii Pt1.</title>
        <authorList>
            <person name="Dueholm M.S."/>
            <person name="Nielsen P.H."/>
            <person name="Bakmann L.F."/>
            <person name="Otzen D.E."/>
        </authorList>
    </citation>
    <scope>NUCLEOTIDE SEQUENCE [LARGE SCALE GENOMIC DNA]</scope>
    <source>
        <strain evidence="1 2">Pt1</strain>
    </source>
</reference>
<dbReference type="Proteomes" id="UP000245934">
    <property type="component" value="Unassembled WGS sequence"/>
</dbReference>
<dbReference type="EMBL" id="QGMZ01000011">
    <property type="protein sequence ID" value="PWR75337.1"/>
    <property type="molecule type" value="Genomic_DNA"/>
</dbReference>
<proteinExistence type="predicted"/>
<dbReference type="RefSeq" id="WP_109940199.1">
    <property type="nucleotide sequence ID" value="NZ_CP176366.1"/>
</dbReference>
<gene>
    <name evidence="1" type="ORF">DLD82_05750</name>
</gene>
<dbReference type="AlphaFoldDB" id="A0A2V2NG15"/>
<comment type="caution">
    <text evidence="1">The sequence shown here is derived from an EMBL/GenBank/DDBJ whole genome shotgun (WGS) entry which is preliminary data.</text>
</comment>
<protein>
    <submittedName>
        <fullName evidence="1">Uncharacterized protein</fullName>
    </submittedName>
</protein>
<keyword evidence="2" id="KW-1185">Reference proteome</keyword>
<name>A0A2V2NG15_9EURY</name>
<dbReference type="OrthoDB" id="115716at2157"/>
<sequence>MTLVTLEIVGYKNSECSPFPCDENRTCGLTSCAPSASLERAFDALKDELKKEFGDSISMKLTFLDDYIPDYIKDIYERDHPAIPMVLVQGAIIPVGRISLEPIREAILREMAA</sequence>
<dbReference type="GeneID" id="97610791"/>
<evidence type="ECO:0000313" key="1">
    <source>
        <dbReference type="EMBL" id="PWR75337.1"/>
    </source>
</evidence>
<evidence type="ECO:0000313" key="2">
    <source>
        <dbReference type="Proteomes" id="UP000245934"/>
    </source>
</evidence>
<accession>A0A2V2NG15</accession>
<organism evidence="1 2">
    <name type="scientific">Methanospirillum stamsii</name>
    <dbReference type="NCBI Taxonomy" id="1277351"/>
    <lineage>
        <taxon>Archaea</taxon>
        <taxon>Methanobacteriati</taxon>
        <taxon>Methanobacteriota</taxon>
        <taxon>Stenosarchaea group</taxon>
        <taxon>Methanomicrobia</taxon>
        <taxon>Methanomicrobiales</taxon>
        <taxon>Methanospirillaceae</taxon>
        <taxon>Methanospirillum</taxon>
    </lineage>
</organism>